<evidence type="ECO:0000256" key="1">
    <source>
        <dbReference type="ARBA" id="ARBA00005189"/>
    </source>
</evidence>
<dbReference type="PANTHER" id="PTHR45780">
    <property type="entry name" value="ETHANOLAMINE-PHOSPHATE CYTIDYLYLTRANSFERASE"/>
    <property type="match status" value="1"/>
</dbReference>
<keyword evidence="13" id="KW-0812">Transmembrane</keyword>
<keyword evidence="16" id="KW-1185">Reference proteome</keyword>
<comment type="caution">
    <text evidence="15">The sequence shown here is derived from an EMBL/GenBank/DDBJ whole genome shotgun (WGS) entry which is preliminary data.</text>
</comment>
<dbReference type="Proteomes" id="UP001438707">
    <property type="component" value="Unassembled WGS sequence"/>
</dbReference>
<dbReference type="NCBIfam" id="TIGR00125">
    <property type="entry name" value="cyt_tran_rel"/>
    <property type="match status" value="2"/>
</dbReference>
<comment type="similarity">
    <text evidence="2">Belongs to the cytidylyltransferase family.</text>
</comment>
<comment type="pathway">
    <text evidence="1">Lipid metabolism.</text>
</comment>
<dbReference type="InterPro" id="IPR004821">
    <property type="entry name" value="Cyt_trans-like"/>
</dbReference>
<dbReference type="EMBL" id="JALJOS010000017">
    <property type="protein sequence ID" value="KAK9827862.1"/>
    <property type="molecule type" value="Genomic_DNA"/>
</dbReference>
<evidence type="ECO:0000256" key="2">
    <source>
        <dbReference type="ARBA" id="ARBA00010101"/>
    </source>
</evidence>
<evidence type="ECO:0000256" key="10">
    <source>
        <dbReference type="ARBA" id="ARBA00024221"/>
    </source>
</evidence>
<evidence type="ECO:0000256" key="7">
    <source>
        <dbReference type="ARBA" id="ARBA00023209"/>
    </source>
</evidence>
<comment type="pathway">
    <text evidence="9">Phospholipid metabolism; phosphatidylethanolamine biosynthesis; phosphatidylethanolamine from ethanolamine: step 2/3.</text>
</comment>
<dbReference type="GO" id="GO:0004306">
    <property type="term" value="F:ethanolamine-phosphate cytidylyltransferase activity"/>
    <property type="evidence" value="ECO:0007669"/>
    <property type="project" value="UniProtKB-EC"/>
</dbReference>
<dbReference type="CDD" id="cd02174">
    <property type="entry name" value="CCT"/>
    <property type="match status" value="1"/>
</dbReference>
<evidence type="ECO:0000256" key="6">
    <source>
        <dbReference type="ARBA" id="ARBA00023098"/>
    </source>
</evidence>
<dbReference type="InterPro" id="IPR044608">
    <property type="entry name" value="Ect1/PCYT2"/>
</dbReference>
<keyword evidence="3" id="KW-0444">Lipid biosynthesis</keyword>
<protein>
    <recommendedName>
        <fullName evidence="10">ethanolamine-phosphate cytidylyltransferase</fullName>
        <ecNumber evidence="10">2.7.7.14</ecNumber>
    </recommendedName>
    <alternativeName>
        <fullName evidence="11">CTP:phosphoethanolamine cytidylyltransferase</fullName>
    </alternativeName>
</protein>
<dbReference type="GO" id="GO:0006646">
    <property type="term" value="P:phosphatidylethanolamine biosynthetic process"/>
    <property type="evidence" value="ECO:0007669"/>
    <property type="project" value="InterPro"/>
</dbReference>
<proteinExistence type="inferred from homology"/>
<reference evidence="15 16" key="1">
    <citation type="journal article" date="2024" name="Nat. Commun.">
        <title>Phylogenomics reveals the evolutionary origins of lichenization in chlorophyte algae.</title>
        <authorList>
            <person name="Puginier C."/>
            <person name="Libourel C."/>
            <person name="Otte J."/>
            <person name="Skaloud P."/>
            <person name="Haon M."/>
            <person name="Grisel S."/>
            <person name="Petersen M."/>
            <person name="Berrin J.G."/>
            <person name="Delaux P.M."/>
            <person name="Dal Grande F."/>
            <person name="Keller J."/>
        </authorList>
    </citation>
    <scope>NUCLEOTIDE SEQUENCE [LARGE SCALE GENOMIC DNA]</scope>
    <source>
        <strain evidence="15 16">SAG 2145</strain>
    </source>
</reference>
<keyword evidence="13" id="KW-0472">Membrane</keyword>
<organism evidence="15 16">
    <name type="scientific">Apatococcus lobatus</name>
    <dbReference type="NCBI Taxonomy" id="904363"/>
    <lineage>
        <taxon>Eukaryota</taxon>
        <taxon>Viridiplantae</taxon>
        <taxon>Chlorophyta</taxon>
        <taxon>core chlorophytes</taxon>
        <taxon>Trebouxiophyceae</taxon>
        <taxon>Chlorellales</taxon>
        <taxon>Chlorellaceae</taxon>
        <taxon>Apatococcus</taxon>
    </lineage>
</organism>
<dbReference type="Pfam" id="PF01467">
    <property type="entry name" value="CTP_transf_like"/>
    <property type="match status" value="2"/>
</dbReference>
<evidence type="ECO:0000259" key="14">
    <source>
        <dbReference type="Pfam" id="PF01467"/>
    </source>
</evidence>
<evidence type="ECO:0000256" key="9">
    <source>
        <dbReference type="ARBA" id="ARBA00024191"/>
    </source>
</evidence>
<dbReference type="InterPro" id="IPR041723">
    <property type="entry name" value="CCT"/>
</dbReference>
<keyword evidence="8" id="KW-1208">Phospholipid metabolism</keyword>
<keyword evidence="7" id="KW-0594">Phospholipid biosynthesis</keyword>
<gene>
    <name evidence="15" type="ORF">WJX74_006660</name>
</gene>
<feature type="domain" description="Cytidyltransferase-like" evidence="14">
    <location>
        <begin position="86"/>
        <end position="215"/>
    </location>
</feature>
<evidence type="ECO:0000256" key="8">
    <source>
        <dbReference type="ARBA" id="ARBA00023264"/>
    </source>
</evidence>
<dbReference type="Gene3D" id="3.40.50.620">
    <property type="entry name" value="HUPs"/>
    <property type="match status" value="2"/>
</dbReference>
<dbReference type="AlphaFoldDB" id="A0AAW1R2A1"/>
<sequence>MSGSGPHSAMVDWYHSLSQRQVLWWSVAAVAVPLAGSALWWVSEQSLNRFAPYQYHYRPGTITEYLSQLLSKHAKRRRRNAPLRVYMDGCFDMMHYGHANALRQAKNCGDVLVVGLIPDSEILRCKGPPVCNEQERKLQVETVKWVDEVITGVPYDLTPDFLETLFTKHRIDYVIHGDDPCYLPDGTDAYEHAKKMGRFRMIKRTEGVSSTDIVGRMLMCTRDNARFREERRQLAKSFSRGSVDPARSSADAGDSSQEHGRQHQPVTISRFMPTSRRIVQFSSGQAARPGAKIVYVDGAFDLFHVGHIEALRKAKQQGDFLLVGVHTDEDVQERRGPHLPIMDLHERSLSVLACKYVDEVIIGAPLEISDDLLTTFNISLVVRGSVSETGRDGSDANNPSSRYSICQQKKMFRTIQSDCKTTTATIIHRILENRASYEARNAKKGKSEQEYYASKKQYIAES</sequence>
<feature type="domain" description="Cytidyltransferase-like" evidence="14">
    <location>
        <begin position="295"/>
        <end position="385"/>
    </location>
</feature>
<accession>A0AAW1R2A1</accession>
<keyword evidence="5" id="KW-0548">Nucleotidyltransferase</keyword>
<evidence type="ECO:0000256" key="13">
    <source>
        <dbReference type="SAM" id="Phobius"/>
    </source>
</evidence>
<dbReference type="EC" id="2.7.7.14" evidence="10"/>
<feature type="region of interest" description="Disordered" evidence="12">
    <location>
        <begin position="234"/>
        <end position="269"/>
    </location>
</feature>
<dbReference type="CDD" id="cd02173">
    <property type="entry name" value="ECT"/>
    <property type="match status" value="1"/>
</dbReference>
<evidence type="ECO:0000256" key="12">
    <source>
        <dbReference type="SAM" id="MobiDB-lite"/>
    </source>
</evidence>
<dbReference type="GO" id="GO:0005737">
    <property type="term" value="C:cytoplasm"/>
    <property type="evidence" value="ECO:0007669"/>
    <property type="project" value="TreeGrafter"/>
</dbReference>
<evidence type="ECO:0000256" key="5">
    <source>
        <dbReference type="ARBA" id="ARBA00022695"/>
    </source>
</evidence>
<evidence type="ECO:0000256" key="3">
    <source>
        <dbReference type="ARBA" id="ARBA00022516"/>
    </source>
</evidence>
<keyword evidence="6" id="KW-0443">Lipid metabolism</keyword>
<name>A0AAW1R2A1_9CHLO</name>
<dbReference type="InterPro" id="IPR014729">
    <property type="entry name" value="Rossmann-like_a/b/a_fold"/>
</dbReference>
<evidence type="ECO:0000256" key="11">
    <source>
        <dbReference type="ARBA" id="ARBA00031473"/>
    </source>
</evidence>
<keyword evidence="4" id="KW-0808">Transferase</keyword>
<evidence type="ECO:0000313" key="15">
    <source>
        <dbReference type="EMBL" id="KAK9827862.1"/>
    </source>
</evidence>
<feature type="transmembrane region" description="Helical" evidence="13">
    <location>
        <begin position="22"/>
        <end position="42"/>
    </location>
</feature>
<keyword evidence="13" id="KW-1133">Transmembrane helix</keyword>
<dbReference type="PANTHER" id="PTHR45780:SF2">
    <property type="entry name" value="ETHANOLAMINE-PHOSPHATE CYTIDYLYLTRANSFERASE"/>
    <property type="match status" value="1"/>
</dbReference>
<evidence type="ECO:0000313" key="16">
    <source>
        <dbReference type="Proteomes" id="UP001438707"/>
    </source>
</evidence>
<evidence type="ECO:0000256" key="4">
    <source>
        <dbReference type="ARBA" id="ARBA00022679"/>
    </source>
</evidence>
<dbReference type="SUPFAM" id="SSF52374">
    <property type="entry name" value="Nucleotidylyl transferase"/>
    <property type="match status" value="2"/>
</dbReference>